<sequence>MFYFHYCIYAHIHKTYFPKKHLSLYYSICKKISCPTFIPIKDHLAHPSTHKDPFFYLYIYYPPN</sequence>
<organism evidence="1 2">
    <name type="scientific">Gigaspora rosea</name>
    <dbReference type="NCBI Taxonomy" id="44941"/>
    <lineage>
        <taxon>Eukaryota</taxon>
        <taxon>Fungi</taxon>
        <taxon>Fungi incertae sedis</taxon>
        <taxon>Mucoromycota</taxon>
        <taxon>Glomeromycotina</taxon>
        <taxon>Glomeromycetes</taxon>
        <taxon>Diversisporales</taxon>
        <taxon>Gigasporaceae</taxon>
        <taxon>Gigaspora</taxon>
    </lineage>
</organism>
<proteinExistence type="predicted"/>
<dbReference type="EMBL" id="QKWP01001001">
    <property type="protein sequence ID" value="RIB12661.1"/>
    <property type="molecule type" value="Genomic_DNA"/>
</dbReference>
<evidence type="ECO:0000313" key="2">
    <source>
        <dbReference type="Proteomes" id="UP000266673"/>
    </source>
</evidence>
<name>A0A397UST2_9GLOM</name>
<reference evidence="1 2" key="1">
    <citation type="submission" date="2018-06" db="EMBL/GenBank/DDBJ databases">
        <title>Comparative genomics reveals the genomic features of Rhizophagus irregularis, R. cerebriforme, R. diaphanum and Gigaspora rosea, and their symbiotic lifestyle signature.</title>
        <authorList>
            <person name="Morin E."/>
            <person name="San Clemente H."/>
            <person name="Chen E.C.H."/>
            <person name="De La Providencia I."/>
            <person name="Hainaut M."/>
            <person name="Kuo A."/>
            <person name="Kohler A."/>
            <person name="Murat C."/>
            <person name="Tang N."/>
            <person name="Roy S."/>
            <person name="Loubradou J."/>
            <person name="Henrissat B."/>
            <person name="Grigoriev I.V."/>
            <person name="Corradi N."/>
            <person name="Roux C."/>
            <person name="Martin F.M."/>
        </authorList>
    </citation>
    <scope>NUCLEOTIDE SEQUENCE [LARGE SCALE GENOMIC DNA]</scope>
    <source>
        <strain evidence="1 2">DAOM 194757</strain>
    </source>
</reference>
<protein>
    <submittedName>
        <fullName evidence="1">Uncharacterized protein</fullName>
    </submittedName>
</protein>
<keyword evidence="2" id="KW-1185">Reference proteome</keyword>
<evidence type="ECO:0000313" key="1">
    <source>
        <dbReference type="EMBL" id="RIB12661.1"/>
    </source>
</evidence>
<accession>A0A397UST2</accession>
<comment type="caution">
    <text evidence="1">The sequence shown here is derived from an EMBL/GenBank/DDBJ whole genome shotgun (WGS) entry which is preliminary data.</text>
</comment>
<dbReference type="AlphaFoldDB" id="A0A397UST2"/>
<dbReference type="Proteomes" id="UP000266673">
    <property type="component" value="Unassembled WGS sequence"/>
</dbReference>
<gene>
    <name evidence="1" type="ORF">C2G38_2100371</name>
</gene>